<evidence type="ECO:0000256" key="5">
    <source>
        <dbReference type="ARBA" id="ARBA00034125"/>
    </source>
</evidence>
<feature type="compositionally biased region" description="Polar residues" evidence="6">
    <location>
        <begin position="274"/>
        <end position="295"/>
    </location>
</feature>
<feature type="transmembrane region" description="Helical" evidence="7">
    <location>
        <begin position="567"/>
        <end position="589"/>
    </location>
</feature>
<protein>
    <submittedName>
        <fullName evidence="10">Uncharacterized protein</fullName>
    </submittedName>
</protein>
<accession>A0A0M9F268</accession>
<feature type="transmembrane region" description="Helical" evidence="7">
    <location>
        <begin position="642"/>
        <end position="659"/>
    </location>
</feature>
<feature type="region of interest" description="Disordered" evidence="6">
    <location>
        <begin position="318"/>
        <end position="354"/>
    </location>
</feature>
<dbReference type="Pfam" id="PF12821">
    <property type="entry name" value="ThrE_2"/>
    <property type="match status" value="1"/>
</dbReference>
<feature type="transmembrane region" description="Helical" evidence="7">
    <location>
        <begin position="601"/>
        <end position="622"/>
    </location>
</feature>
<feature type="domain" description="Threonine/Serine exporter ThrE" evidence="9">
    <location>
        <begin position="646"/>
        <end position="797"/>
    </location>
</feature>
<dbReference type="GO" id="GO:0016020">
    <property type="term" value="C:membrane"/>
    <property type="evidence" value="ECO:0007669"/>
    <property type="project" value="UniProtKB-SubCell"/>
</dbReference>
<feature type="compositionally biased region" description="Basic and acidic residues" evidence="6">
    <location>
        <begin position="1"/>
        <end position="11"/>
    </location>
</feature>
<feature type="compositionally biased region" description="Basic and acidic residues" evidence="6">
    <location>
        <begin position="105"/>
        <end position="120"/>
    </location>
</feature>
<feature type="transmembrane region" description="Helical" evidence="7">
    <location>
        <begin position="773"/>
        <end position="800"/>
    </location>
</feature>
<keyword evidence="4 7" id="KW-0472">Membrane</keyword>
<evidence type="ECO:0000313" key="11">
    <source>
        <dbReference type="Proteomes" id="UP000037904"/>
    </source>
</evidence>
<evidence type="ECO:0000313" key="10">
    <source>
        <dbReference type="EMBL" id="KPA44513.1"/>
    </source>
</evidence>
<feature type="transmembrane region" description="Helical" evidence="7">
    <location>
        <begin position="716"/>
        <end position="740"/>
    </location>
</feature>
<feature type="region of interest" description="Disordered" evidence="6">
    <location>
        <begin position="263"/>
        <end position="304"/>
    </location>
</feature>
<dbReference type="InterPro" id="IPR024528">
    <property type="entry name" value="ThrE_2"/>
</dbReference>
<comment type="caution">
    <text evidence="10">The sequence shown here is derived from an EMBL/GenBank/DDBJ whole genome shotgun (WGS) entry which is preliminary data.</text>
</comment>
<feature type="compositionally biased region" description="Basic residues" evidence="6">
    <location>
        <begin position="334"/>
        <end position="349"/>
    </location>
</feature>
<name>A0A0M9F268_FUSLA</name>
<organism evidence="10 11">
    <name type="scientific">Fusarium langsethiae</name>
    <dbReference type="NCBI Taxonomy" id="179993"/>
    <lineage>
        <taxon>Eukaryota</taxon>
        <taxon>Fungi</taxon>
        <taxon>Dikarya</taxon>
        <taxon>Ascomycota</taxon>
        <taxon>Pezizomycotina</taxon>
        <taxon>Sordariomycetes</taxon>
        <taxon>Hypocreomycetidae</taxon>
        <taxon>Hypocreales</taxon>
        <taxon>Nectriaceae</taxon>
        <taxon>Fusarium</taxon>
    </lineage>
</organism>
<feature type="transmembrane region" description="Helical" evidence="7">
    <location>
        <begin position="484"/>
        <end position="503"/>
    </location>
</feature>
<evidence type="ECO:0000256" key="3">
    <source>
        <dbReference type="ARBA" id="ARBA00022989"/>
    </source>
</evidence>
<dbReference type="GO" id="GO:0022857">
    <property type="term" value="F:transmembrane transporter activity"/>
    <property type="evidence" value="ECO:0007669"/>
    <property type="project" value="InterPro"/>
</dbReference>
<dbReference type="OrthoDB" id="413008at2759"/>
<reference evidence="10 11" key="1">
    <citation type="submission" date="2015-04" db="EMBL/GenBank/DDBJ databases">
        <title>The draft genome sequence of Fusarium langsethiae, a T-2/HT-2 mycotoxin producer.</title>
        <authorList>
            <person name="Lysoe E."/>
            <person name="Divon H.H."/>
            <person name="Terzi V."/>
            <person name="Orru L."/>
            <person name="Lamontanara A."/>
            <person name="Kolseth A.-K."/>
            <person name="Frandsen R.J."/>
            <person name="Nielsen K."/>
            <person name="Thrane U."/>
        </authorList>
    </citation>
    <scope>NUCLEOTIDE SEQUENCE [LARGE SCALE GENOMIC DNA]</scope>
    <source>
        <strain evidence="10 11">Fl201059</strain>
    </source>
</reference>
<feature type="compositionally biased region" description="Basic and acidic residues" evidence="6">
    <location>
        <begin position="168"/>
        <end position="189"/>
    </location>
</feature>
<feature type="compositionally biased region" description="Basic and acidic residues" evidence="6">
    <location>
        <begin position="209"/>
        <end position="226"/>
    </location>
</feature>
<evidence type="ECO:0000256" key="2">
    <source>
        <dbReference type="ARBA" id="ARBA00022692"/>
    </source>
</evidence>
<evidence type="ECO:0000256" key="4">
    <source>
        <dbReference type="ARBA" id="ARBA00023136"/>
    </source>
</evidence>
<evidence type="ECO:0000256" key="1">
    <source>
        <dbReference type="ARBA" id="ARBA00004141"/>
    </source>
</evidence>
<comment type="subcellular location">
    <subcellularLocation>
        <location evidence="1">Membrane</location>
        <topology evidence="1">Multi-pass membrane protein</topology>
    </subcellularLocation>
</comment>
<proteinExistence type="inferred from homology"/>
<feature type="domain" description="Threonine/serine exporter-like N-terminal" evidence="8">
    <location>
        <begin position="377"/>
        <end position="621"/>
    </location>
</feature>
<evidence type="ECO:0000259" key="8">
    <source>
        <dbReference type="Pfam" id="PF06738"/>
    </source>
</evidence>
<evidence type="ECO:0000259" key="9">
    <source>
        <dbReference type="Pfam" id="PF12821"/>
    </source>
</evidence>
<dbReference type="InterPro" id="IPR010619">
    <property type="entry name" value="ThrE-like_N"/>
</dbReference>
<dbReference type="AlphaFoldDB" id="A0A0M9F268"/>
<evidence type="ECO:0000256" key="6">
    <source>
        <dbReference type="SAM" id="MobiDB-lite"/>
    </source>
</evidence>
<dbReference type="Proteomes" id="UP000037904">
    <property type="component" value="Unassembled WGS sequence"/>
</dbReference>
<feature type="transmembrane region" description="Helical" evidence="7">
    <location>
        <begin position="690"/>
        <end position="709"/>
    </location>
</feature>
<dbReference type="PANTHER" id="PTHR31082">
    <property type="entry name" value="PHEROMONE-REGULATED MEMBRANE PROTEIN 10"/>
    <property type="match status" value="1"/>
</dbReference>
<keyword evidence="11" id="KW-1185">Reference proteome</keyword>
<dbReference type="PANTHER" id="PTHR31082:SF4">
    <property type="entry name" value="PHEROMONE-REGULATED MEMBRANE PROTEIN 10"/>
    <property type="match status" value="1"/>
</dbReference>
<dbReference type="EMBL" id="JXCE01000025">
    <property type="protein sequence ID" value="KPA44513.1"/>
    <property type="molecule type" value="Genomic_DNA"/>
</dbReference>
<feature type="compositionally biased region" description="Low complexity" evidence="6">
    <location>
        <begin position="52"/>
        <end position="73"/>
    </location>
</feature>
<feature type="transmembrane region" description="Helical" evidence="7">
    <location>
        <begin position="509"/>
        <end position="527"/>
    </location>
</feature>
<evidence type="ECO:0000256" key="7">
    <source>
        <dbReference type="SAM" id="Phobius"/>
    </source>
</evidence>
<feature type="region of interest" description="Disordered" evidence="6">
    <location>
        <begin position="1"/>
        <end position="240"/>
    </location>
</feature>
<comment type="similarity">
    <text evidence="5">Belongs to the ThrE exporter (TC 2.A.79) family.</text>
</comment>
<dbReference type="Pfam" id="PF06738">
    <property type="entry name" value="ThrE"/>
    <property type="match status" value="1"/>
</dbReference>
<sequence length="812" mass="87838">MEGSSRDIKDEPDLELGPEPPKPVASTETELPSSPKGAAAALRKDKARVRFNSNAAANPPQSPANTPATPQTPGVAKPRPSLLRGSSAEVVKTLNLKDADDESDPESKEAMVAARERARIMADNIHNDSSAIDRDSLESSTVGTPGYDSPYGSSIPLQDLTEAGNSKEGFHKLPSEDKEGHGLKDEAFKLVRAHTQRFGPSASTGQNSPEDKETKGKGKQHEERTLTELNDGNFDGVLYDVPAPEQYRGSVLSQLLKLYKPPEPSFKGTHHRAASTSSVISDGTPTVQGTPSGASTPRRKWYDSNKSQDTLANLIEASSRLANPNDAVGDKAKKNGKKPQRPANRRTHSANRLSGLWQQQEARITIHIAETLARQGYIIRLCRALMLFGAPTHRLEEYLSMTARVLEIDGQFLYLPGCMIISFDDKSTHTTEVRIVRTGQGIDLGKLKDVHLIYKEVMHDVIGVEEATEKLENLMKRKDKFHKWLRVVMFGLMSATAAPFSFGARLIDLPLIFAFGCLIGVLQLVVAPNSALYSNVFEVSSTIVVSLLARTFGSIKMGGEEIFCFGALAQGGIVMLLPGYMVLCSALELQSRAIVPGSIRIVYAVIYSLLLGFGITVGAALYGLFDSDPSNTTTCPNAMNPYYTFIFVPPFVVSLCIIYQAKWRQMPVMVIVSFAGYMVNYWSAQRFKSSPQISSTLGAFAVGLLANLYSRLRHGVAAAILIPAVFCQVPGSLASTGGLLSGLQVANSLTNATGEIQGTSSVQFTQGTNPDNLVFSVAASMIQIAIGIAVGLFMSSLLIYPLGKRRSALFSF</sequence>
<feature type="transmembrane region" description="Helical" evidence="7">
    <location>
        <begin position="666"/>
        <end position="684"/>
    </location>
</feature>
<keyword evidence="3 7" id="KW-1133">Transmembrane helix</keyword>
<dbReference type="InterPro" id="IPR051361">
    <property type="entry name" value="ThrE/Ser_Exporter"/>
</dbReference>
<keyword evidence="2 7" id="KW-0812">Transmembrane</keyword>
<gene>
    <name evidence="10" type="ORF">FLAG1_02563</name>
</gene>